<dbReference type="RefSeq" id="WP_072818079.1">
    <property type="nucleotide sequence ID" value="NZ_LT670849.1"/>
</dbReference>
<dbReference type="Pfam" id="PF08924">
    <property type="entry name" value="Rv2525c_GlyHyd-like"/>
    <property type="match status" value="1"/>
</dbReference>
<dbReference type="InterPro" id="IPR017853">
    <property type="entry name" value="GH"/>
</dbReference>
<dbReference type="SUPFAM" id="SSF55166">
    <property type="entry name" value="Hedgehog/DD-peptidase"/>
    <property type="match status" value="1"/>
</dbReference>
<dbReference type="OrthoDB" id="5395100at2"/>
<dbReference type="InterPro" id="IPR009045">
    <property type="entry name" value="Zn_M74/Hedgehog-like"/>
</dbReference>
<proteinExistence type="predicted"/>
<name>A0A1M7TR24_9BRAD</name>
<sequence length="386" mass="41923">MTVIDTNSNCSDKVEVLRAKGVTAVGRYYRVVHPEWALTKTEAQKLSSAGIKLFTVYEDTGHNLTLTAAQGKSDGQNALDQAMAIGQPTGTPIYFALEGLPNGYVESDLAAIRKYFNGVQQAIGSKYALGVYSNGLVCETLLDEGICSYTWLSASKAFAGTRDFYRSGRWNLSQMTPLDQDWDKLSVDINEVKTDFGAFAVTGAVAAAGVLAPTVADMAAAAASSGNFYNDVIMADPRFNSPKRIADPELLEPTTRDLVQAVIADAATNGLKLMIFETYRSQARQVALFNQGATKLKQVGVHHFGLACDIVKDINGQPSWKGDFSMLGALAKHHKLIWGGDWGTPGSVHTFVDTDHVQRVTLGRQARLFDGDWYPDANYDPYADLN</sequence>
<evidence type="ECO:0000313" key="3">
    <source>
        <dbReference type="Proteomes" id="UP000184096"/>
    </source>
</evidence>
<dbReference type="InterPro" id="IPR015020">
    <property type="entry name" value="Rv2525c-like_Glyco_Hydro-like"/>
</dbReference>
<evidence type="ECO:0000313" key="2">
    <source>
        <dbReference type="EMBL" id="SHN73197.1"/>
    </source>
</evidence>
<dbReference type="CDD" id="cd14845">
    <property type="entry name" value="L-Ala-D-Glu_peptidase_like"/>
    <property type="match status" value="1"/>
</dbReference>
<accession>A0A1M7TR24</accession>
<dbReference type="AlphaFoldDB" id="A0A1M7TR24"/>
<dbReference type="SUPFAM" id="SSF51445">
    <property type="entry name" value="(Trans)glycosidases"/>
    <property type="match status" value="1"/>
</dbReference>
<dbReference type="Proteomes" id="UP000184096">
    <property type="component" value="Chromosome I"/>
</dbReference>
<dbReference type="Gene3D" id="3.20.20.80">
    <property type="entry name" value="Glycosidases"/>
    <property type="match status" value="1"/>
</dbReference>
<dbReference type="Gene3D" id="3.30.1380.10">
    <property type="match status" value="1"/>
</dbReference>
<evidence type="ECO:0000259" key="1">
    <source>
        <dbReference type="Pfam" id="PF08924"/>
    </source>
</evidence>
<gene>
    <name evidence="2" type="ORF">SAMN05444170_2420</name>
</gene>
<keyword evidence="3" id="KW-1185">Reference proteome</keyword>
<protein>
    <recommendedName>
        <fullName evidence="1">Rv2525c-like glycoside hydrolase-like domain-containing protein</fullName>
    </recommendedName>
</protein>
<feature type="domain" description="Rv2525c-like glycoside hydrolase-like" evidence="1">
    <location>
        <begin position="17"/>
        <end position="173"/>
    </location>
</feature>
<dbReference type="EMBL" id="LT670849">
    <property type="protein sequence ID" value="SHN73197.1"/>
    <property type="molecule type" value="Genomic_DNA"/>
</dbReference>
<organism evidence="2 3">
    <name type="scientific">Bradyrhizobium erythrophlei</name>
    <dbReference type="NCBI Taxonomy" id="1437360"/>
    <lineage>
        <taxon>Bacteria</taxon>
        <taxon>Pseudomonadati</taxon>
        <taxon>Pseudomonadota</taxon>
        <taxon>Alphaproteobacteria</taxon>
        <taxon>Hyphomicrobiales</taxon>
        <taxon>Nitrobacteraceae</taxon>
        <taxon>Bradyrhizobium</taxon>
    </lineage>
</organism>
<reference evidence="3" key="1">
    <citation type="submission" date="2016-11" db="EMBL/GenBank/DDBJ databases">
        <authorList>
            <person name="Varghese N."/>
            <person name="Submissions S."/>
        </authorList>
    </citation>
    <scope>NUCLEOTIDE SEQUENCE [LARGE SCALE GENOMIC DNA]</scope>
    <source>
        <strain evidence="3">GAS401</strain>
    </source>
</reference>